<dbReference type="Pfam" id="PF13895">
    <property type="entry name" value="Ig_2"/>
    <property type="match status" value="1"/>
</dbReference>
<keyword evidence="3" id="KW-1185">Reference proteome</keyword>
<dbReference type="SUPFAM" id="SSF48726">
    <property type="entry name" value="Immunoglobulin"/>
    <property type="match status" value="1"/>
</dbReference>
<dbReference type="STRING" id="299467.A0A443S6Z8"/>
<dbReference type="VEuPathDB" id="VectorBase:LDEU008738"/>
<comment type="caution">
    <text evidence="2">The sequence shown here is derived from an EMBL/GenBank/DDBJ whole genome shotgun (WGS) entry which is preliminary data.</text>
</comment>
<dbReference type="Proteomes" id="UP000288716">
    <property type="component" value="Unassembled WGS sequence"/>
</dbReference>
<feature type="domain" description="Ig-like" evidence="1">
    <location>
        <begin position="22"/>
        <end position="113"/>
    </location>
</feature>
<accession>A0A443S6Z8</accession>
<dbReference type="EMBL" id="NCKV01006725">
    <property type="protein sequence ID" value="RWS23302.1"/>
    <property type="molecule type" value="Genomic_DNA"/>
</dbReference>
<dbReference type="PANTHER" id="PTHR21261:SF15">
    <property type="entry name" value="BEATEN PATH IIIA, ISOFORM D-RELATED"/>
    <property type="match status" value="1"/>
</dbReference>
<dbReference type="SMART" id="SM00409">
    <property type="entry name" value="IG"/>
    <property type="match status" value="1"/>
</dbReference>
<dbReference type="OrthoDB" id="6343941at2759"/>
<proteinExistence type="predicted"/>
<dbReference type="PROSITE" id="PS50835">
    <property type="entry name" value="IG_LIKE"/>
    <property type="match status" value="1"/>
</dbReference>
<dbReference type="InterPro" id="IPR013783">
    <property type="entry name" value="Ig-like_fold"/>
</dbReference>
<dbReference type="AlphaFoldDB" id="A0A443S6Z8"/>
<reference evidence="2 3" key="1">
    <citation type="journal article" date="2018" name="Gigascience">
        <title>Genomes of trombidid mites reveal novel predicted allergens and laterally-transferred genes associated with secondary metabolism.</title>
        <authorList>
            <person name="Dong X."/>
            <person name="Chaisiri K."/>
            <person name="Xia D."/>
            <person name="Armstrong S.D."/>
            <person name="Fang Y."/>
            <person name="Donnelly M.J."/>
            <person name="Kadowaki T."/>
            <person name="McGarry J.W."/>
            <person name="Darby A.C."/>
            <person name="Makepeace B.L."/>
        </authorList>
    </citation>
    <scope>NUCLEOTIDE SEQUENCE [LARGE SCALE GENOMIC DNA]</scope>
    <source>
        <strain evidence="2">UoL-UT</strain>
    </source>
</reference>
<organism evidence="2 3">
    <name type="scientific">Leptotrombidium deliense</name>
    <dbReference type="NCBI Taxonomy" id="299467"/>
    <lineage>
        <taxon>Eukaryota</taxon>
        <taxon>Metazoa</taxon>
        <taxon>Ecdysozoa</taxon>
        <taxon>Arthropoda</taxon>
        <taxon>Chelicerata</taxon>
        <taxon>Arachnida</taxon>
        <taxon>Acari</taxon>
        <taxon>Acariformes</taxon>
        <taxon>Trombidiformes</taxon>
        <taxon>Prostigmata</taxon>
        <taxon>Anystina</taxon>
        <taxon>Parasitengona</taxon>
        <taxon>Trombiculoidea</taxon>
        <taxon>Trombiculidae</taxon>
        <taxon>Leptotrombidium</taxon>
    </lineage>
</organism>
<dbReference type="InterPro" id="IPR007110">
    <property type="entry name" value="Ig-like_dom"/>
</dbReference>
<dbReference type="InterPro" id="IPR003599">
    <property type="entry name" value="Ig_sub"/>
</dbReference>
<gene>
    <name evidence="2" type="ORF">B4U80_09663</name>
</gene>
<dbReference type="PANTHER" id="PTHR21261">
    <property type="entry name" value="BEAT PROTEIN"/>
    <property type="match status" value="1"/>
</dbReference>
<evidence type="ECO:0000313" key="2">
    <source>
        <dbReference type="EMBL" id="RWS23302.1"/>
    </source>
</evidence>
<evidence type="ECO:0000259" key="1">
    <source>
        <dbReference type="PROSITE" id="PS50835"/>
    </source>
</evidence>
<dbReference type="Gene3D" id="2.60.40.10">
    <property type="entry name" value="Immunoglobulins"/>
    <property type="match status" value="1"/>
</dbReference>
<name>A0A443S6Z8_9ACAR</name>
<evidence type="ECO:0000313" key="3">
    <source>
        <dbReference type="Proteomes" id="UP000288716"/>
    </source>
</evidence>
<feature type="non-terminal residue" evidence="2">
    <location>
        <position position="1"/>
    </location>
</feature>
<sequence length="189" mass="21487">NQWNEIFGDEIRIISCSLLLRPTLISNNISICFLVNSLALNSIQIPGAVENGSKIWLQCDFEILTNSTFSVKWYRNDVEFFRLDVTKKDVDIESEGTYSCEVSNSEFISAKLSSDLRVYVLSKEKLKLIGVKESYSSGDLVDICCVSGFTKPATILAWFVNGNRVSLFIERHCLTFEKFTMSPYYMLVV</sequence>
<protein>
    <recommendedName>
        <fullName evidence="1">Ig-like domain-containing protein</fullName>
    </recommendedName>
</protein>
<dbReference type="InterPro" id="IPR036179">
    <property type="entry name" value="Ig-like_dom_sf"/>
</dbReference>